<reference evidence="10 11" key="1">
    <citation type="journal article" date="2016" name="Front. Microbiol.">
        <title>Fuerstia marisgermanicae gen. nov., sp. nov., an Unusual Member of the Phylum Planctomycetes from the German Wadden Sea.</title>
        <authorList>
            <person name="Kohn T."/>
            <person name="Heuer A."/>
            <person name="Jogler M."/>
            <person name="Vollmers J."/>
            <person name="Boedeker C."/>
            <person name="Bunk B."/>
            <person name="Rast P."/>
            <person name="Borchert D."/>
            <person name="Glockner I."/>
            <person name="Freese H.M."/>
            <person name="Klenk H.P."/>
            <person name="Overmann J."/>
            <person name="Kaster A.K."/>
            <person name="Rohde M."/>
            <person name="Wiegand S."/>
            <person name="Jogler C."/>
        </authorList>
    </citation>
    <scope>NUCLEOTIDE SEQUENCE [LARGE SCALE GENOMIC DNA]</scope>
    <source>
        <strain evidence="10 11">NH11</strain>
    </source>
</reference>
<dbReference type="PANTHER" id="PTHR11766:SF1">
    <property type="entry name" value="TYROSINE--TRNA LIGASE"/>
    <property type="match status" value="1"/>
</dbReference>
<dbReference type="STRING" id="1891926.Fuma_06383"/>
<keyword evidence="4 9" id="KW-0067">ATP-binding</keyword>
<gene>
    <name evidence="10" type="primary">tyrS</name>
    <name evidence="10" type="ORF">Fuma_06383</name>
</gene>
<dbReference type="InterPro" id="IPR014729">
    <property type="entry name" value="Rossmann-like_a/b/a_fold"/>
</dbReference>
<dbReference type="SUPFAM" id="SSF55174">
    <property type="entry name" value="Alpha-L RNA-binding motif"/>
    <property type="match status" value="1"/>
</dbReference>
<dbReference type="GO" id="GO:0005829">
    <property type="term" value="C:cytosol"/>
    <property type="evidence" value="ECO:0007669"/>
    <property type="project" value="TreeGrafter"/>
</dbReference>
<sequence length="444" mass="48604">MLKHSGGSTSACLITFAAPAFLASVESVTRSLSTPTLTTSFLPVDQQLEILLRGVEKVVPEDELAKKLQHSRDTSTPLRIKYGIDPTGIDVHLGHTVPLRKIRQFQELGHQAVIIIGNATAMVGDPSGRDEARSKRLTEEQVEANAKDYLAQVGKVVDMDKAEVHRNGDWFGKMGLTEILALCGRVTVAQLLTRDDFAKRYREEKPIFLHECLYPVMQAWDSVEIKSDVELGGTEQLYSFMLARDLQAQEGLHQQIGMMSPILVGLDGVKRMGKSLGNYIGISELPYEMMKKFMQLPDDVMKMYFELLTDVPLEEVEQLLTGHPKEAKVKLACTVIDQYHGAGQGEQAAARWQTEIGGGGLPAEIPEVSLAASDLDDGALPAYLLLVKLGLQSSNGESRRLIKQGGAKLGKDKTVIADANDAVPVADGLLVWAGKKKFCRVKLA</sequence>
<keyword evidence="3 9" id="KW-0547">Nucleotide-binding</keyword>
<dbReference type="EMBL" id="CP017641">
    <property type="protein sequence ID" value="APZ96710.1"/>
    <property type="molecule type" value="Genomic_DNA"/>
</dbReference>
<keyword evidence="2 9" id="KW-0436">Ligase</keyword>
<dbReference type="GO" id="GO:0004831">
    <property type="term" value="F:tyrosine-tRNA ligase activity"/>
    <property type="evidence" value="ECO:0007669"/>
    <property type="project" value="UniProtKB-UniRule"/>
</dbReference>
<dbReference type="NCBIfam" id="TIGR00234">
    <property type="entry name" value="tyrS"/>
    <property type="match status" value="1"/>
</dbReference>
<dbReference type="Gene3D" id="1.10.240.10">
    <property type="entry name" value="Tyrosyl-Transfer RNA Synthetase"/>
    <property type="match status" value="1"/>
</dbReference>
<dbReference type="OrthoDB" id="9804243at2"/>
<dbReference type="KEGG" id="fmr:Fuma_06383"/>
<evidence type="ECO:0000256" key="9">
    <source>
        <dbReference type="RuleBase" id="RU363036"/>
    </source>
</evidence>
<dbReference type="PRINTS" id="PR01040">
    <property type="entry name" value="TRNASYNTHTYR"/>
</dbReference>
<dbReference type="PANTHER" id="PTHR11766">
    <property type="entry name" value="TYROSYL-TRNA SYNTHETASE"/>
    <property type="match status" value="1"/>
</dbReference>
<evidence type="ECO:0000256" key="2">
    <source>
        <dbReference type="ARBA" id="ARBA00022598"/>
    </source>
</evidence>
<dbReference type="GO" id="GO:0006437">
    <property type="term" value="P:tyrosyl-tRNA aminoacylation"/>
    <property type="evidence" value="ECO:0007669"/>
    <property type="project" value="UniProtKB-UniRule"/>
</dbReference>
<evidence type="ECO:0000256" key="4">
    <source>
        <dbReference type="ARBA" id="ARBA00022840"/>
    </source>
</evidence>
<dbReference type="GO" id="GO:0005524">
    <property type="term" value="F:ATP binding"/>
    <property type="evidence" value="ECO:0007669"/>
    <property type="project" value="UniProtKB-KW"/>
</dbReference>
<keyword evidence="6 9" id="KW-0030">Aminoacyl-tRNA synthetase</keyword>
<evidence type="ECO:0000256" key="8">
    <source>
        <dbReference type="NCBIfam" id="TIGR00234"/>
    </source>
</evidence>
<evidence type="ECO:0000313" key="11">
    <source>
        <dbReference type="Proteomes" id="UP000187735"/>
    </source>
</evidence>
<comment type="catalytic activity">
    <reaction evidence="7">
        <text>tRNA(Tyr) + L-tyrosine + ATP = L-tyrosyl-tRNA(Tyr) + AMP + diphosphate + H(+)</text>
        <dbReference type="Rhea" id="RHEA:10220"/>
        <dbReference type="Rhea" id="RHEA-COMP:9706"/>
        <dbReference type="Rhea" id="RHEA-COMP:9707"/>
        <dbReference type="ChEBI" id="CHEBI:15378"/>
        <dbReference type="ChEBI" id="CHEBI:30616"/>
        <dbReference type="ChEBI" id="CHEBI:33019"/>
        <dbReference type="ChEBI" id="CHEBI:58315"/>
        <dbReference type="ChEBI" id="CHEBI:78442"/>
        <dbReference type="ChEBI" id="CHEBI:78536"/>
        <dbReference type="ChEBI" id="CHEBI:456215"/>
        <dbReference type="EC" id="6.1.1.1"/>
    </reaction>
</comment>
<protein>
    <recommendedName>
        <fullName evidence="1 8">Tyrosine--tRNA ligase</fullName>
        <ecNumber evidence="1 8">6.1.1.1</ecNumber>
    </recommendedName>
</protein>
<dbReference type="EC" id="6.1.1.1" evidence="1 8"/>
<dbReference type="SUPFAM" id="SSF52374">
    <property type="entry name" value="Nucleotidylyl transferase"/>
    <property type="match status" value="1"/>
</dbReference>
<dbReference type="InterPro" id="IPR002305">
    <property type="entry name" value="aa-tRNA-synth_Ic"/>
</dbReference>
<evidence type="ECO:0000256" key="3">
    <source>
        <dbReference type="ARBA" id="ARBA00022741"/>
    </source>
</evidence>
<organism evidence="10 11">
    <name type="scientific">Fuerstiella marisgermanici</name>
    <dbReference type="NCBI Taxonomy" id="1891926"/>
    <lineage>
        <taxon>Bacteria</taxon>
        <taxon>Pseudomonadati</taxon>
        <taxon>Planctomycetota</taxon>
        <taxon>Planctomycetia</taxon>
        <taxon>Planctomycetales</taxon>
        <taxon>Planctomycetaceae</taxon>
        <taxon>Fuerstiella</taxon>
    </lineage>
</organism>
<dbReference type="Gene3D" id="3.40.50.620">
    <property type="entry name" value="HUPs"/>
    <property type="match status" value="1"/>
</dbReference>
<keyword evidence="5 9" id="KW-0648">Protein biosynthesis</keyword>
<evidence type="ECO:0000256" key="6">
    <source>
        <dbReference type="ARBA" id="ARBA00023146"/>
    </source>
</evidence>
<dbReference type="CDD" id="cd00805">
    <property type="entry name" value="TyrRS_core"/>
    <property type="match status" value="1"/>
</dbReference>
<dbReference type="Pfam" id="PF00579">
    <property type="entry name" value="tRNA-synt_1b"/>
    <property type="match status" value="1"/>
</dbReference>
<proteinExistence type="inferred from homology"/>
<dbReference type="AlphaFoldDB" id="A0A1P8WRM8"/>
<comment type="similarity">
    <text evidence="9">Belongs to the class-I aminoacyl-tRNA synthetase family.</text>
</comment>
<dbReference type="Gene3D" id="3.10.290.10">
    <property type="entry name" value="RNA-binding S4 domain"/>
    <property type="match status" value="1"/>
</dbReference>
<name>A0A1P8WRM8_9PLAN</name>
<dbReference type="InterPro" id="IPR024088">
    <property type="entry name" value="Tyr-tRNA-ligase_bac-type"/>
</dbReference>
<dbReference type="GO" id="GO:0003723">
    <property type="term" value="F:RNA binding"/>
    <property type="evidence" value="ECO:0007669"/>
    <property type="project" value="InterPro"/>
</dbReference>
<evidence type="ECO:0000313" key="10">
    <source>
        <dbReference type="EMBL" id="APZ96710.1"/>
    </source>
</evidence>
<dbReference type="Proteomes" id="UP000187735">
    <property type="component" value="Chromosome"/>
</dbReference>
<dbReference type="InterPro" id="IPR002307">
    <property type="entry name" value="Tyr-tRNA-ligase"/>
</dbReference>
<dbReference type="InterPro" id="IPR036986">
    <property type="entry name" value="S4_RNA-bd_sf"/>
</dbReference>
<evidence type="ECO:0000256" key="5">
    <source>
        <dbReference type="ARBA" id="ARBA00022917"/>
    </source>
</evidence>
<accession>A0A1P8WRM8</accession>
<evidence type="ECO:0000256" key="1">
    <source>
        <dbReference type="ARBA" id="ARBA00013160"/>
    </source>
</evidence>
<evidence type="ECO:0000256" key="7">
    <source>
        <dbReference type="ARBA" id="ARBA00048248"/>
    </source>
</evidence>
<keyword evidence="11" id="KW-1185">Reference proteome</keyword>